<dbReference type="FunFam" id="3.30.420.40:FF:000545">
    <property type="entry name" value="Endoplasmic reticulum chaperone BiP"/>
    <property type="match status" value="1"/>
</dbReference>
<evidence type="ECO:0000256" key="1">
    <source>
        <dbReference type="ARBA" id="ARBA00007381"/>
    </source>
</evidence>
<gene>
    <name evidence="4" type="ORF">LUZ62_005284</name>
</gene>
<evidence type="ECO:0000256" key="3">
    <source>
        <dbReference type="ARBA" id="ARBA00022840"/>
    </source>
</evidence>
<dbReference type="GO" id="GO:0140662">
    <property type="term" value="F:ATP-dependent protein folding chaperone"/>
    <property type="evidence" value="ECO:0007669"/>
    <property type="project" value="InterPro"/>
</dbReference>
<proteinExistence type="inferred from homology"/>
<evidence type="ECO:0000256" key="2">
    <source>
        <dbReference type="ARBA" id="ARBA00022741"/>
    </source>
</evidence>
<sequence>MVSVQYKGEDKQFAPEEIASMILSKMKDIAETHLSSNVKKAVISVPACFNDSQRKAIKDAGVVAGLTVLQLLNEPTAAAIAYYLQKKVGSESPDAKTLLIFDLGGGNLDVSIVGINKGTVKVLAVVGDTNLGGEDFDNNMVCPLC</sequence>
<dbReference type="Gene3D" id="3.90.640.10">
    <property type="entry name" value="Actin, Chain A, domain 4"/>
    <property type="match status" value="1"/>
</dbReference>
<name>A0AAV8AQ36_9POAL</name>
<protein>
    <submittedName>
        <fullName evidence="4">Heat shock protein 70</fullName>
    </submittedName>
</protein>
<comment type="caution">
    <text evidence="4">The sequence shown here is derived from an EMBL/GenBank/DDBJ whole genome shotgun (WGS) entry which is preliminary data.</text>
</comment>
<dbReference type="PRINTS" id="PR00301">
    <property type="entry name" value="HEATSHOCK70"/>
</dbReference>
<dbReference type="GO" id="GO:0005524">
    <property type="term" value="F:ATP binding"/>
    <property type="evidence" value="ECO:0007669"/>
    <property type="project" value="UniProtKB-KW"/>
</dbReference>
<dbReference type="AlphaFoldDB" id="A0AAV8AQ36"/>
<dbReference type="EMBL" id="JAMFTS010006045">
    <property type="protein sequence ID" value="KAJ4732764.1"/>
    <property type="molecule type" value="Genomic_DNA"/>
</dbReference>
<organism evidence="4 5">
    <name type="scientific">Rhynchospora pubera</name>
    <dbReference type="NCBI Taxonomy" id="906938"/>
    <lineage>
        <taxon>Eukaryota</taxon>
        <taxon>Viridiplantae</taxon>
        <taxon>Streptophyta</taxon>
        <taxon>Embryophyta</taxon>
        <taxon>Tracheophyta</taxon>
        <taxon>Spermatophyta</taxon>
        <taxon>Magnoliopsida</taxon>
        <taxon>Liliopsida</taxon>
        <taxon>Poales</taxon>
        <taxon>Cyperaceae</taxon>
        <taxon>Cyperoideae</taxon>
        <taxon>Rhynchosporeae</taxon>
        <taxon>Rhynchospora</taxon>
    </lineage>
</organism>
<dbReference type="InterPro" id="IPR043129">
    <property type="entry name" value="ATPase_NBD"/>
</dbReference>
<accession>A0AAV8AQ36</accession>
<keyword evidence="5" id="KW-1185">Reference proteome</keyword>
<dbReference type="PANTHER" id="PTHR19375">
    <property type="entry name" value="HEAT SHOCK PROTEIN 70KDA"/>
    <property type="match status" value="1"/>
</dbReference>
<reference evidence="4" key="1">
    <citation type="submission" date="2022-08" db="EMBL/GenBank/DDBJ databases">
        <authorList>
            <person name="Marques A."/>
        </authorList>
    </citation>
    <scope>NUCLEOTIDE SEQUENCE</scope>
    <source>
        <strain evidence="4">RhyPub2mFocal</strain>
        <tissue evidence="4">Leaves</tissue>
    </source>
</reference>
<dbReference type="Proteomes" id="UP001140206">
    <property type="component" value="Unassembled WGS sequence"/>
</dbReference>
<comment type="similarity">
    <text evidence="1">Belongs to the heat shock protein 70 family.</text>
</comment>
<dbReference type="Gene3D" id="3.30.420.40">
    <property type="match status" value="2"/>
</dbReference>
<dbReference type="Pfam" id="PF00012">
    <property type="entry name" value="HSP70"/>
    <property type="match status" value="1"/>
</dbReference>
<dbReference type="Gene3D" id="3.30.30.30">
    <property type="match status" value="1"/>
</dbReference>
<keyword evidence="2" id="KW-0547">Nucleotide-binding</keyword>
<evidence type="ECO:0000313" key="5">
    <source>
        <dbReference type="Proteomes" id="UP001140206"/>
    </source>
</evidence>
<keyword evidence="3" id="KW-0067">ATP-binding</keyword>
<dbReference type="InterPro" id="IPR013126">
    <property type="entry name" value="Hsp_70_fam"/>
</dbReference>
<keyword evidence="4" id="KW-0346">Stress response</keyword>
<evidence type="ECO:0000313" key="4">
    <source>
        <dbReference type="EMBL" id="KAJ4732764.1"/>
    </source>
</evidence>
<dbReference type="SUPFAM" id="SSF53067">
    <property type="entry name" value="Actin-like ATPase domain"/>
    <property type="match status" value="2"/>
</dbReference>